<feature type="region of interest" description="Disordered" evidence="1">
    <location>
        <begin position="1"/>
        <end position="55"/>
    </location>
</feature>
<organism evidence="2 3">
    <name type="scientific">Rubus argutus</name>
    <name type="common">Southern blackberry</name>
    <dbReference type="NCBI Taxonomy" id="59490"/>
    <lineage>
        <taxon>Eukaryota</taxon>
        <taxon>Viridiplantae</taxon>
        <taxon>Streptophyta</taxon>
        <taxon>Embryophyta</taxon>
        <taxon>Tracheophyta</taxon>
        <taxon>Spermatophyta</taxon>
        <taxon>Magnoliopsida</taxon>
        <taxon>eudicotyledons</taxon>
        <taxon>Gunneridae</taxon>
        <taxon>Pentapetalae</taxon>
        <taxon>rosids</taxon>
        <taxon>fabids</taxon>
        <taxon>Rosales</taxon>
        <taxon>Rosaceae</taxon>
        <taxon>Rosoideae</taxon>
        <taxon>Rosoideae incertae sedis</taxon>
        <taxon>Rubus</taxon>
    </lineage>
</organism>
<comment type="caution">
    <text evidence="2">The sequence shown here is derived from an EMBL/GenBank/DDBJ whole genome shotgun (WGS) entry which is preliminary data.</text>
</comment>
<keyword evidence="3" id="KW-1185">Reference proteome</keyword>
<dbReference type="Proteomes" id="UP001457282">
    <property type="component" value="Unassembled WGS sequence"/>
</dbReference>
<gene>
    <name evidence="2" type="ORF">M0R45_037806</name>
</gene>
<accession>A0AAW1W3C7</accession>
<protein>
    <submittedName>
        <fullName evidence="2">Uncharacterized protein</fullName>
    </submittedName>
</protein>
<evidence type="ECO:0000313" key="2">
    <source>
        <dbReference type="EMBL" id="KAK9914007.1"/>
    </source>
</evidence>
<sequence>MAVGARCGVRSGGGGGGLRSSGGKSSSNAPKPPFFGRKSMSNTRMSGGSPSEQQDELLKTYPGMAYVVTVPPDARNPSHYLYLFSNSTSTPQATRLCGSDCLYSIIYRRSLHSDCGIEVSLDELELEKKGSTSTEAPATVLTRSQRQDELVNMYPGTAKVIRRPKTNPDGSEIVTRSDYEFPDVSCESHMQNLYQALRLCGRDYGGFVRHYHEQLETVCGIKVDLDALEKGSATPPNLVQR</sequence>
<reference evidence="2 3" key="1">
    <citation type="journal article" date="2023" name="G3 (Bethesda)">
        <title>A chromosome-length genome assembly and annotation of blackberry (Rubus argutus, cv. 'Hillquist').</title>
        <authorList>
            <person name="Bruna T."/>
            <person name="Aryal R."/>
            <person name="Dudchenko O."/>
            <person name="Sargent D.J."/>
            <person name="Mead D."/>
            <person name="Buti M."/>
            <person name="Cavallini A."/>
            <person name="Hytonen T."/>
            <person name="Andres J."/>
            <person name="Pham M."/>
            <person name="Weisz D."/>
            <person name="Mascagni F."/>
            <person name="Usai G."/>
            <person name="Natali L."/>
            <person name="Bassil N."/>
            <person name="Fernandez G.E."/>
            <person name="Lomsadze A."/>
            <person name="Armour M."/>
            <person name="Olukolu B."/>
            <person name="Poorten T."/>
            <person name="Britton C."/>
            <person name="Davik J."/>
            <person name="Ashrafi H."/>
            <person name="Aiden E.L."/>
            <person name="Borodovsky M."/>
            <person name="Worthington M."/>
        </authorList>
    </citation>
    <scope>NUCLEOTIDE SEQUENCE [LARGE SCALE GENOMIC DNA]</scope>
    <source>
        <strain evidence="2">PI 553951</strain>
    </source>
</reference>
<dbReference type="AlphaFoldDB" id="A0AAW1W3C7"/>
<proteinExistence type="predicted"/>
<feature type="compositionally biased region" description="Polar residues" evidence="1">
    <location>
        <begin position="39"/>
        <end position="52"/>
    </location>
</feature>
<dbReference type="EMBL" id="JBEDUW010000007">
    <property type="protein sequence ID" value="KAK9914007.1"/>
    <property type="molecule type" value="Genomic_DNA"/>
</dbReference>
<name>A0AAW1W3C7_RUBAR</name>
<evidence type="ECO:0000256" key="1">
    <source>
        <dbReference type="SAM" id="MobiDB-lite"/>
    </source>
</evidence>
<evidence type="ECO:0000313" key="3">
    <source>
        <dbReference type="Proteomes" id="UP001457282"/>
    </source>
</evidence>
<feature type="compositionally biased region" description="Gly residues" evidence="1">
    <location>
        <begin position="10"/>
        <end position="20"/>
    </location>
</feature>